<evidence type="ECO:0000256" key="1">
    <source>
        <dbReference type="ARBA" id="ARBA00004418"/>
    </source>
</evidence>
<keyword evidence="5" id="KW-0574">Periplasm</keyword>
<evidence type="ECO:0000256" key="3">
    <source>
        <dbReference type="ARBA" id="ARBA00022558"/>
    </source>
</evidence>
<evidence type="ECO:0000313" key="13">
    <source>
        <dbReference type="Proteomes" id="UP000249400"/>
    </source>
</evidence>
<dbReference type="InterPro" id="IPR001829">
    <property type="entry name" value="Pili_assmbl_chaperone_bac"/>
</dbReference>
<organism evidence="12 13">
    <name type="scientific">Haemophilus aegyptius</name>
    <dbReference type="NCBI Taxonomy" id="197575"/>
    <lineage>
        <taxon>Bacteria</taxon>
        <taxon>Pseudomonadati</taxon>
        <taxon>Pseudomonadota</taxon>
        <taxon>Gammaproteobacteria</taxon>
        <taxon>Pasteurellales</taxon>
        <taxon>Pasteurellaceae</taxon>
        <taxon>Haemophilus</taxon>
    </lineage>
</organism>
<feature type="domain" description="Pili assembly chaperone C-terminal" evidence="11">
    <location>
        <begin position="195"/>
        <end position="252"/>
    </location>
</feature>
<dbReference type="PANTHER" id="PTHR30251">
    <property type="entry name" value="PILUS ASSEMBLY CHAPERONE"/>
    <property type="match status" value="1"/>
</dbReference>
<gene>
    <name evidence="12" type="primary">hafB</name>
    <name evidence="12" type="ORF">NCTC8502_01382</name>
</gene>
<evidence type="ECO:0000256" key="6">
    <source>
        <dbReference type="ARBA" id="ARBA00023186"/>
    </source>
</evidence>
<dbReference type="InterPro" id="IPR036316">
    <property type="entry name" value="Pili_assmbl_chap_C_dom_sf"/>
</dbReference>
<dbReference type="InterPro" id="IPR016147">
    <property type="entry name" value="Pili_assmbl_chaperone_N"/>
</dbReference>
<dbReference type="EMBL" id="LS483429">
    <property type="protein sequence ID" value="SQH37654.1"/>
    <property type="molecule type" value="Genomic_DNA"/>
</dbReference>
<name>A0ABY1VUM0_HAEAE</name>
<dbReference type="InterPro" id="IPR013783">
    <property type="entry name" value="Ig-like_fold"/>
</dbReference>
<comment type="similarity">
    <text evidence="2 8">Belongs to the periplasmic pilus chaperone family.</text>
</comment>
<evidence type="ECO:0000256" key="9">
    <source>
        <dbReference type="SAM" id="SignalP"/>
    </source>
</evidence>
<sequence length="259" mass="28844">MNKDKYGLSPVYGFNYVEMGKTMFKKTLLFFTALFFTALCAFSANANVVITGTRVIYPAGQKNVIVKLENNDDSAALVQVWIDNGNPNADPKYTKTPFVITPPVTRVEAKSGQSLRITFTGGEPLPDDRESLFYFNLLDIPPKPDAAFLAKHGSFMQIAIRSRLKLFYRPAKLSMDSFDAMKKVVFKATPEGVLVDNQTPYYMNYIGLLHQNKPAKNVKMVAPFSQAVFEAKGVRSGDKLKWVLVNDYGADQEGDAIAQ</sequence>
<dbReference type="InterPro" id="IPR018046">
    <property type="entry name" value="Pili_assmbl_chaperone_CS"/>
</dbReference>
<proteinExistence type="inferred from homology"/>
<keyword evidence="13" id="KW-1185">Reference proteome</keyword>
<accession>A0ABY1VUM0</accession>
<keyword evidence="7" id="KW-0393">Immunoglobulin domain</keyword>
<feature type="domain" description="Pili assembly chaperone N-terminal" evidence="10">
    <location>
        <begin position="48"/>
        <end position="173"/>
    </location>
</feature>
<evidence type="ECO:0000256" key="4">
    <source>
        <dbReference type="ARBA" id="ARBA00022729"/>
    </source>
</evidence>
<reference evidence="12 13" key="1">
    <citation type="submission" date="2018-06" db="EMBL/GenBank/DDBJ databases">
        <authorList>
            <consortium name="Pathogen Informatics"/>
            <person name="Doyle S."/>
        </authorList>
    </citation>
    <scope>NUCLEOTIDE SEQUENCE [LARGE SCALE GENOMIC DNA]</scope>
    <source>
        <strain evidence="12 13">NCTC8502</strain>
    </source>
</reference>
<dbReference type="PROSITE" id="PS00635">
    <property type="entry name" value="PILI_CHAPERONE"/>
    <property type="match status" value="1"/>
</dbReference>
<evidence type="ECO:0000259" key="10">
    <source>
        <dbReference type="Pfam" id="PF00345"/>
    </source>
</evidence>
<evidence type="ECO:0000256" key="5">
    <source>
        <dbReference type="ARBA" id="ARBA00022764"/>
    </source>
</evidence>
<evidence type="ECO:0000259" key="11">
    <source>
        <dbReference type="Pfam" id="PF02753"/>
    </source>
</evidence>
<feature type="signal peptide" evidence="9">
    <location>
        <begin position="1"/>
        <end position="46"/>
    </location>
</feature>
<dbReference type="SUPFAM" id="SSF49584">
    <property type="entry name" value="Periplasmic chaperone C-domain"/>
    <property type="match status" value="1"/>
</dbReference>
<evidence type="ECO:0000313" key="12">
    <source>
        <dbReference type="EMBL" id="SQH37654.1"/>
    </source>
</evidence>
<dbReference type="PRINTS" id="PR00969">
    <property type="entry name" value="CHAPERONPILI"/>
</dbReference>
<evidence type="ECO:0000256" key="8">
    <source>
        <dbReference type="RuleBase" id="RU003918"/>
    </source>
</evidence>
<keyword evidence="6 8" id="KW-0143">Chaperone</keyword>
<keyword evidence="3" id="KW-1029">Fimbrium biogenesis</keyword>
<dbReference type="PANTHER" id="PTHR30251:SF2">
    <property type="entry name" value="FIMBRIAL CHAPERONE YADV-RELATED"/>
    <property type="match status" value="1"/>
</dbReference>
<keyword evidence="4 9" id="KW-0732">Signal</keyword>
<dbReference type="Pfam" id="PF02753">
    <property type="entry name" value="PapD_C"/>
    <property type="match status" value="1"/>
</dbReference>
<dbReference type="SUPFAM" id="SSF49354">
    <property type="entry name" value="PapD-like"/>
    <property type="match status" value="1"/>
</dbReference>
<dbReference type="InterPro" id="IPR008962">
    <property type="entry name" value="PapD-like_sf"/>
</dbReference>
<dbReference type="InterPro" id="IPR016148">
    <property type="entry name" value="Pili_assmbl_chaperone_C"/>
</dbReference>
<feature type="chain" id="PRO_5046092495" evidence="9">
    <location>
        <begin position="47"/>
        <end position="259"/>
    </location>
</feature>
<comment type="subcellular location">
    <subcellularLocation>
        <location evidence="1 8">Periplasm</location>
    </subcellularLocation>
</comment>
<dbReference type="InterPro" id="IPR050643">
    <property type="entry name" value="Periplasmic_pilus_chap"/>
</dbReference>
<protein>
    <submittedName>
        <fullName evidence="12">Periplasmic chaperone HafB</fullName>
    </submittedName>
</protein>
<evidence type="ECO:0000256" key="7">
    <source>
        <dbReference type="ARBA" id="ARBA00023319"/>
    </source>
</evidence>
<dbReference type="Pfam" id="PF00345">
    <property type="entry name" value="PapD_N"/>
    <property type="match status" value="1"/>
</dbReference>
<evidence type="ECO:0000256" key="2">
    <source>
        <dbReference type="ARBA" id="ARBA00007399"/>
    </source>
</evidence>
<dbReference type="Gene3D" id="2.60.40.10">
    <property type="entry name" value="Immunoglobulins"/>
    <property type="match status" value="2"/>
</dbReference>
<dbReference type="Proteomes" id="UP000249400">
    <property type="component" value="Chromosome 1"/>
</dbReference>